<keyword evidence="4" id="KW-1185">Reference proteome</keyword>
<dbReference type="InterPro" id="IPR057670">
    <property type="entry name" value="SH3_retrovirus"/>
</dbReference>
<dbReference type="Proteomes" id="UP000824469">
    <property type="component" value="Unassembled WGS sequence"/>
</dbReference>
<organism evidence="3 4">
    <name type="scientific">Taxus chinensis</name>
    <name type="common">Chinese yew</name>
    <name type="synonym">Taxus wallichiana var. chinensis</name>
    <dbReference type="NCBI Taxonomy" id="29808"/>
    <lineage>
        <taxon>Eukaryota</taxon>
        <taxon>Viridiplantae</taxon>
        <taxon>Streptophyta</taxon>
        <taxon>Embryophyta</taxon>
        <taxon>Tracheophyta</taxon>
        <taxon>Spermatophyta</taxon>
        <taxon>Pinopsida</taxon>
        <taxon>Pinidae</taxon>
        <taxon>Conifers II</taxon>
        <taxon>Cupressales</taxon>
        <taxon>Taxaceae</taxon>
        <taxon>Taxus</taxon>
    </lineage>
</organism>
<accession>A0AA38FF46</accession>
<proteinExistence type="predicted"/>
<dbReference type="AlphaFoldDB" id="A0AA38FF46"/>
<evidence type="ECO:0000313" key="3">
    <source>
        <dbReference type="EMBL" id="KAH9300293.1"/>
    </source>
</evidence>
<evidence type="ECO:0000259" key="2">
    <source>
        <dbReference type="Pfam" id="PF25597"/>
    </source>
</evidence>
<feature type="compositionally biased region" description="Acidic residues" evidence="1">
    <location>
        <begin position="51"/>
        <end position="64"/>
    </location>
</feature>
<feature type="region of interest" description="Disordered" evidence="1">
    <location>
        <begin position="50"/>
        <end position="72"/>
    </location>
</feature>
<feature type="non-terminal residue" evidence="3">
    <location>
        <position position="91"/>
    </location>
</feature>
<gene>
    <name evidence="3" type="ORF">KI387_011876</name>
</gene>
<name>A0AA38FF46_TAXCH</name>
<sequence>NLGYKLMDLKTRKVYSSRDVAFFEKKEEDTPPSDSPDVYFSLVVEKKVDIPADDESDDGDDGNDQIEPQPMGVVQCIPKWYTNMLRDAKLD</sequence>
<feature type="domain" description="Retroviral polymerase SH3-like" evidence="2">
    <location>
        <begin position="3"/>
        <end position="33"/>
    </location>
</feature>
<evidence type="ECO:0000256" key="1">
    <source>
        <dbReference type="SAM" id="MobiDB-lite"/>
    </source>
</evidence>
<reference evidence="3 4" key="1">
    <citation type="journal article" date="2021" name="Nat. Plants">
        <title>The Taxus genome provides insights into paclitaxel biosynthesis.</title>
        <authorList>
            <person name="Xiong X."/>
            <person name="Gou J."/>
            <person name="Liao Q."/>
            <person name="Li Y."/>
            <person name="Zhou Q."/>
            <person name="Bi G."/>
            <person name="Li C."/>
            <person name="Du R."/>
            <person name="Wang X."/>
            <person name="Sun T."/>
            <person name="Guo L."/>
            <person name="Liang H."/>
            <person name="Lu P."/>
            <person name="Wu Y."/>
            <person name="Zhang Z."/>
            <person name="Ro D.K."/>
            <person name="Shang Y."/>
            <person name="Huang S."/>
            <person name="Yan J."/>
        </authorList>
    </citation>
    <scope>NUCLEOTIDE SEQUENCE [LARGE SCALE GENOMIC DNA]</scope>
    <source>
        <strain evidence="3">Ta-2019</strain>
    </source>
</reference>
<dbReference type="EMBL" id="JAHRHJ020000009">
    <property type="protein sequence ID" value="KAH9300293.1"/>
    <property type="molecule type" value="Genomic_DNA"/>
</dbReference>
<protein>
    <recommendedName>
        <fullName evidence="2">Retroviral polymerase SH3-like domain-containing protein</fullName>
    </recommendedName>
</protein>
<evidence type="ECO:0000313" key="4">
    <source>
        <dbReference type="Proteomes" id="UP000824469"/>
    </source>
</evidence>
<feature type="non-terminal residue" evidence="3">
    <location>
        <position position="1"/>
    </location>
</feature>
<dbReference type="Pfam" id="PF25597">
    <property type="entry name" value="SH3_retrovirus"/>
    <property type="match status" value="1"/>
</dbReference>
<comment type="caution">
    <text evidence="3">The sequence shown here is derived from an EMBL/GenBank/DDBJ whole genome shotgun (WGS) entry which is preliminary data.</text>
</comment>